<dbReference type="RefSeq" id="WP_345327385.1">
    <property type="nucleotide sequence ID" value="NZ_BAABGA010000102.1"/>
</dbReference>
<name>A0ABP8NNV8_9BACT</name>
<sequence>MAADHDIEPPIAPRVARRAMVLAAVACRSLSDHDPENADAEDLWQRLKDWIQSLDVDSEIEPHETQIIYNPLGSLSDQEKLAGAWGVEGLAILAWALGLLPFPAHDQQVDPYEVTDALALLNPEATDIINAADVRTSKELSACRELLYAIHCRLRQFNRDRSFHDISQWIESEWLQTLGIDSVLASNGDLAVGGVPLTESRESARRSCESVTFERHRAAIWLMGEYGPIYSKVPVDT</sequence>
<dbReference type="EMBL" id="BAABGA010000102">
    <property type="protein sequence ID" value="GAA4468895.1"/>
    <property type="molecule type" value="Genomic_DNA"/>
</dbReference>
<gene>
    <name evidence="1" type="ORF">GCM10023156_60330</name>
</gene>
<dbReference type="Proteomes" id="UP001500840">
    <property type="component" value="Unassembled WGS sequence"/>
</dbReference>
<reference evidence="2" key="1">
    <citation type="journal article" date="2019" name="Int. J. Syst. Evol. Microbiol.">
        <title>The Global Catalogue of Microorganisms (GCM) 10K type strain sequencing project: providing services to taxonomists for standard genome sequencing and annotation.</title>
        <authorList>
            <consortium name="The Broad Institute Genomics Platform"/>
            <consortium name="The Broad Institute Genome Sequencing Center for Infectious Disease"/>
            <person name="Wu L."/>
            <person name="Ma J."/>
        </authorList>
    </citation>
    <scope>NUCLEOTIDE SEQUENCE [LARGE SCALE GENOMIC DNA]</scope>
    <source>
        <strain evidence="2">JCM 17759</strain>
    </source>
</reference>
<dbReference type="InterPro" id="IPR025368">
    <property type="entry name" value="DUF4272"/>
</dbReference>
<organism evidence="1 2">
    <name type="scientific">Novipirellula rosea</name>
    <dbReference type="NCBI Taxonomy" id="1031540"/>
    <lineage>
        <taxon>Bacteria</taxon>
        <taxon>Pseudomonadati</taxon>
        <taxon>Planctomycetota</taxon>
        <taxon>Planctomycetia</taxon>
        <taxon>Pirellulales</taxon>
        <taxon>Pirellulaceae</taxon>
        <taxon>Novipirellula</taxon>
    </lineage>
</organism>
<proteinExistence type="predicted"/>
<accession>A0ABP8NNV8</accession>
<protein>
    <recommendedName>
        <fullName evidence="3">DUF4272 domain-containing protein</fullName>
    </recommendedName>
</protein>
<comment type="caution">
    <text evidence="1">The sequence shown here is derived from an EMBL/GenBank/DDBJ whole genome shotgun (WGS) entry which is preliminary data.</text>
</comment>
<dbReference type="Pfam" id="PF14094">
    <property type="entry name" value="DUF4272"/>
    <property type="match status" value="1"/>
</dbReference>
<evidence type="ECO:0008006" key="3">
    <source>
        <dbReference type="Google" id="ProtNLM"/>
    </source>
</evidence>
<evidence type="ECO:0000313" key="2">
    <source>
        <dbReference type="Proteomes" id="UP001500840"/>
    </source>
</evidence>
<keyword evidence="2" id="KW-1185">Reference proteome</keyword>
<evidence type="ECO:0000313" key="1">
    <source>
        <dbReference type="EMBL" id="GAA4468895.1"/>
    </source>
</evidence>